<feature type="transmembrane region" description="Helical" evidence="6">
    <location>
        <begin position="340"/>
        <end position="364"/>
    </location>
</feature>
<feature type="transmembrane region" description="Helical" evidence="6">
    <location>
        <begin position="215"/>
        <end position="240"/>
    </location>
</feature>
<keyword evidence="4 6" id="KW-1133">Transmembrane helix</keyword>
<sequence length="396" mass="40065">MENMTISQSVEAVALPETRIPRPLTAAAFTANFDRFAVGPILVTVATALHVPLTATVALAGGYALAYGLSQPVWGVLSDRIGRLPVVRTALGIAALAGLSSAVAPNLSVLLILRVLTGFAFGAVVPSSLSFVGDAVRPERRQGALADLMAALGLGSGLAGLFAGVVANWLDWRLVFAGPALVALIALIGLRGAVEPERPAVGSLSAQLTAVLRAPFAYLVAALGVIEGAVLLGGLTFVAPALQHRGLSEAEAGAIAALYGAGTLVFTRAVKALTTRLAPHLLAAIGGAFIVLGYTAAVLAPSVWTYALVATLLGAGWAFLHSTLQAWATSVVPEARGTAVSLYVAALFVGSALGTMAGGSAAAHGRFGEIFGLAAVVTVPLTAAVVIGRRRFTARG</sequence>
<feature type="transmembrane region" description="Helical" evidence="6">
    <location>
        <begin position="370"/>
        <end position="388"/>
    </location>
</feature>
<evidence type="ECO:0000313" key="8">
    <source>
        <dbReference type="EMBL" id="TWF97981.1"/>
    </source>
</evidence>
<dbReference type="SUPFAM" id="SSF103473">
    <property type="entry name" value="MFS general substrate transporter"/>
    <property type="match status" value="1"/>
</dbReference>
<feature type="transmembrane region" description="Helical" evidence="6">
    <location>
        <begin position="41"/>
        <end position="65"/>
    </location>
</feature>
<gene>
    <name evidence="8" type="ORF">FHX73_111783</name>
</gene>
<keyword evidence="9" id="KW-1185">Reference proteome</keyword>
<dbReference type="InterPro" id="IPR036259">
    <property type="entry name" value="MFS_trans_sf"/>
</dbReference>
<dbReference type="InterPro" id="IPR050189">
    <property type="entry name" value="MFS_Efflux_Transporters"/>
</dbReference>
<dbReference type="InterPro" id="IPR011701">
    <property type="entry name" value="MFS"/>
</dbReference>
<feature type="transmembrane region" description="Helical" evidence="6">
    <location>
        <begin position="277"/>
        <end position="297"/>
    </location>
</feature>
<evidence type="ECO:0000256" key="1">
    <source>
        <dbReference type="ARBA" id="ARBA00004651"/>
    </source>
</evidence>
<dbReference type="GO" id="GO:0022857">
    <property type="term" value="F:transmembrane transporter activity"/>
    <property type="evidence" value="ECO:0007669"/>
    <property type="project" value="InterPro"/>
</dbReference>
<feature type="transmembrane region" description="Helical" evidence="6">
    <location>
        <begin position="176"/>
        <end position="194"/>
    </location>
</feature>
<comment type="subcellular location">
    <subcellularLocation>
        <location evidence="1">Cell membrane</location>
        <topology evidence="1">Multi-pass membrane protein</topology>
    </subcellularLocation>
</comment>
<feature type="transmembrane region" description="Helical" evidence="6">
    <location>
        <begin position="252"/>
        <end position="270"/>
    </location>
</feature>
<reference evidence="8 9" key="1">
    <citation type="submission" date="2019-06" db="EMBL/GenBank/DDBJ databases">
        <title>Sequencing the genomes of 1000 actinobacteria strains.</title>
        <authorList>
            <person name="Klenk H.-P."/>
        </authorList>
    </citation>
    <scope>NUCLEOTIDE SEQUENCE [LARGE SCALE GENOMIC DNA]</scope>
    <source>
        <strain evidence="8 9">DSM 44826</strain>
    </source>
</reference>
<dbReference type="Pfam" id="PF07690">
    <property type="entry name" value="MFS_1"/>
    <property type="match status" value="1"/>
</dbReference>
<dbReference type="PANTHER" id="PTHR43124">
    <property type="entry name" value="PURINE EFFLUX PUMP PBUE"/>
    <property type="match status" value="1"/>
</dbReference>
<evidence type="ECO:0000256" key="2">
    <source>
        <dbReference type="ARBA" id="ARBA00022475"/>
    </source>
</evidence>
<evidence type="ECO:0000256" key="4">
    <source>
        <dbReference type="ARBA" id="ARBA00022989"/>
    </source>
</evidence>
<keyword evidence="5 6" id="KW-0472">Membrane</keyword>
<organism evidence="8 9">
    <name type="scientific">Kitasatospora viridis</name>
    <dbReference type="NCBI Taxonomy" id="281105"/>
    <lineage>
        <taxon>Bacteria</taxon>
        <taxon>Bacillati</taxon>
        <taxon>Actinomycetota</taxon>
        <taxon>Actinomycetes</taxon>
        <taxon>Kitasatosporales</taxon>
        <taxon>Streptomycetaceae</taxon>
        <taxon>Kitasatospora</taxon>
    </lineage>
</organism>
<keyword evidence="3 6" id="KW-0812">Transmembrane</keyword>
<evidence type="ECO:0000256" key="3">
    <source>
        <dbReference type="ARBA" id="ARBA00022692"/>
    </source>
</evidence>
<evidence type="ECO:0000256" key="5">
    <source>
        <dbReference type="ARBA" id="ARBA00023136"/>
    </source>
</evidence>
<name>A0A561UF36_9ACTN</name>
<dbReference type="AlphaFoldDB" id="A0A561UF36"/>
<feature type="transmembrane region" description="Helical" evidence="6">
    <location>
        <begin position="111"/>
        <end position="132"/>
    </location>
</feature>
<evidence type="ECO:0000259" key="7">
    <source>
        <dbReference type="PROSITE" id="PS50850"/>
    </source>
</evidence>
<keyword evidence="2" id="KW-1003">Cell membrane</keyword>
<feature type="transmembrane region" description="Helical" evidence="6">
    <location>
        <begin position="144"/>
        <end position="170"/>
    </location>
</feature>
<proteinExistence type="predicted"/>
<accession>A0A561UF36</accession>
<dbReference type="GO" id="GO:0005886">
    <property type="term" value="C:plasma membrane"/>
    <property type="evidence" value="ECO:0007669"/>
    <property type="project" value="UniProtKB-SubCell"/>
</dbReference>
<evidence type="ECO:0000313" key="9">
    <source>
        <dbReference type="Proteomes" id="UP000317940"/>
    </source>
</evidence>
<dbReference type="Gene3D" id="1.20.1250.20">
    <property type="entry name" value="MFS general substrate transporter like domains"/>
    <property type="match status" value="1"/>
</dbReference>
<dbReference type="PANTHER" id="PTHR43124:SF3">
    <property type="entry name" value="CHLORAMPHENICOL EFFLUX PUMP RV0191"/>
    <property type="match status" value="1"/>
</dbReference>
<dbReference type="EMBL" id="VIWT01000001">
    <property type="protein sequence ID" value="TWF97981.1"/>
    <property type="molecule type" value="Genomic_DNA"/>
</dbReference>
<dbReference type="InterPro" id="IPR020846">
    <property type="entry name" value="MFS_dom"/>
</dbReference>
<evidence type="ECO:0000256" key="6">
    <source>
        <dbReference type="SAM" id="Phobius"/>
    </source>
</evidence>
<dbReference type="PROSITE" id="PS50850">
    <property type="entry name" value="MFS"/>
    <property type="match status" value="1"/>
</dbReference>
<feature type="transmembrane region" description="Helical" evidence="6">
    <location>
        <begin position="303"/>
        <end position="320"/>
    </location>
</feature>
<dbReference type="Proteomes" id="UP000317940">
    <property type="component" value="Unassembled WGS sequence"/>
</dbReference>
<feature type="domain" description="Major facilitator superfamily (MFS) profile" evidence="7">
    <location>
        <begin position="20"/>
        <end position="392"/>
    </location>
</feature>
<protein>
    <submittedName>
        <fullName evidence="8">Putative MFS family arabinose efflux permease</fullName>
    </submittedName>
</protein>
<comment type="caution">
    <text evidence="8">The sequence shown here is derived from an EMBL/GenBank/DDBJ whole genome shotgun (WGS) entry which is preliminary data.</text>
</comment>